<feature type="domain" description="SH2" evidence="4">
    <location>
        <begin position="617"/>
        <end position="710"/>
    </location>
</feature>
<evidence type="ECO:0000259" key="4">
    <source>
        <dbReference type="PROSITE" id="PS50001"/>
    </source>
</evidence>
<dbReference type="InterPro" id="IPR013320">
    <property type="entry name" value="ConA-like_dom_sf"/>
</dbReference>
<feature type="region of interest" description="Disordered" evidence="3">
    <location>
        <begin position="389"/>
        <end position="415"/>
    </location>
</feature>
<gene>
    <name evidence="5" type="ORF">IEQ34_009949</name>
</gene>
<keyword evidence="6" id="KW-1185">Reference proteome</keyword>
<dbReference type="GO" id="GO:0007165">
    <property type="term" value="P:signal transduction"/>
    <property type="evidence" value="ECO:0007669"/>
    <property type="project" value="InterPro"/>
</dbReference>
<dbReference type="GO" id="GO:0003700">
    <property type="term" value="F:DNA-binding transcription factor activity"/>
    <property type="evidence" value="ECO:0007669"/>
    <property type="project" value="InterPro"/>
</dbReference>
<evidence type="ECO:0000256" key="1">
    <source>
        <dbReference type="ARBA" id="ARBA00022999"/>
    </source>
</evidence>
<organism evidence="5 6">
    <name type="scientific">Dendrobium chrysotoxum</name>
    <name type="common">Orchid</name>
    <dbReference type="NCBI Taxonomy" id="161865"/>
    <lineage>
        <taxon>Eukaryota</taxon>
        <taxon>Viridiplantae</taxon>
        <taxon>Streptophyta</taxon>
        <taxon>Embryophyta</taxon>
        <taxon>Tracheophyta</taxon>
        <taxon>Spermatophyta</taxon>
        <taxon>Magnoliopsida</taxon>
        <taxon>Liliopsida</taxon>
        <taxon>Asparagales</taxon>
        <taxon>Orchidaceae</taxon>
        <taxon>Epidendroideae</taxon>
        <taxon>Malaxideae</taxon>
        <taxon>Dendrobiinae</taxon>
        <taxon>Dendrobium</taxon>
    </lineage>
</organism>
<reference evidence="5 6" key="1">
    <citation type="journal article" date="2021" name="Hortic Res">
        <title>Chromosome-scale assembly of the Dendrobium chrysotoxum genome enhances the understanding of orchid evolution.</title>
        <authorList>
            <person name="Zhang Y."/>
            <person name="Zhang G.Q."/>
            <person name="Zhang D."/>
            <person name="Liu X.D."/>
            <person name="Xu X.Y."/>
            <person name="Sun W.H."/>
            <person name="Yu X."/>
            <person name="Zhu X."/>
            <person name="Wang Z.W."/>
            <person name="Zhao X."/>
            <person name="Zhong W.Y."/>
            <person name="Chen H."/>
            <person name="Yin W.L."/>
            <person name="Huang T."/>
            <person name="Niu S.C."/>
            <person name="Liu Z.J."/>
        </authorList>
    </citation>
    <scope>NUCLEOTIDE SEQUENCE [LARGE SCALE GENOMIC DNA]</scope>
    <source>
        <strain evidence="5">Lindl</strain>
    </source>
</reference>
<keyword evidence="1 2" id="KW-0727">SH2 domain</keyword>
<evidence type="ECO:0000256" key="2">
    <source>
        <dbReference type="PROSITE-ProRule" id="PRU00191"/>
    </source>
</evidence>
<dbReference type="PROSITE" id="PS50001">
    <property type="entry name" value="SH2"/>
    <property type="match status" value="1"/>
</dbReference>
<dbReference type="SUPFAM" id="SSF49899">
    <property type="entry name" value="Concanavalin A-like lectins/glucanases"/>
    <property type="match status" value="1"/>
</dbReference>
<dbReference type="PANTHER" id="PTHR11801">
    <property type="entry name" value="SIGNAL TRANSDUCER AND ACTIVATOR OF TRANSCRIPTION"/>
    <property type="match status" value="1"/>
</dbReference>
<dbReference type="EMBL" id="JAGFBR010000009">
    <property type="protein sequence ID" value="KAH0462374.1"/>
    <property type="molecule type" value="Genomic_DNA"/>
</dbReference>
<evidence type="ECO:0000313" key="5">
    <source>
        <dbReference type="EMBL" id="KAH0462374.1"/>
    </source>
</evidence>
<sequence>MAAGECGQEYLMLKDVRIDLNRDGVFEEEGFAGFSLCLWIYLSSSAPPSSLILRQVSSEIEGEVPFLALSEQNKLILFPLMFLHSEASFAGSTFPWSDIHHITSESECPLERWVHVGCKATTDYICLYFNGELSDNMPLSSSSDDHNLDHFKKVALAGSIGNDGKLQGYVYNACLLSLSASIKDDFAKNPPVKLSLNGSCTSDALEVGNDGVWSIVGGKASCRRNFSLDVVLSDAVGQVVHKDMEITASLVYADNGAPVEKTQDNSEAPLLVGCEGLEYPSTERPVAVFLGRATFKLKLSQLSSKSDNRLFSICFRASQTKCYPFFEARSPPIRCISRSRCIRPVVIGKRQASASPICDRTQLPGINDRFQETHENIGNGHAEIVSHRKQANGLSSKRPKISPDKSSRQVDANGNIAQEEKAFKMNSEARSNNLDGTDNCPSDSESIDARNSEVKWIGKSIDPMSDMVIFRYCLEGTYERSLLLKEIIKSSSNEELVTFADQVCLYSGCLHHRYPILISKLLVQEGNDTWNSICQNGNRALWITATVELNKRFMSISRSTTRGLSEKDLEVLRGIAGCGEELGLENFNAMWQWLYPVAVALSNVQINAMWECTSPKWIEGFITVEEAESSLKCPRGIQKPGTFVLRFPTSRSWPHPDAGSLVVTYIGADLTIHHKLISIDHSKESGAESLQNLILKEPELSQLGRHVNHFLCFLG</sequence>
<dbReference type="Gene3D" id="3.30.505.10">
    <property type="entry name" value="SH2 domain"/>
    <property type="match status" value="1"/>
</dbReference>
<dbReference type="AlphaFoldDB" id="A0AAV7GKU3"/>
<dbReference type="SUPFAM" id="SSF55550">
    <property type="entry name" value="SH2 domain"/>
    <property type="match status" value="1"/>
</dbReference>
<accession>A0AAV7GKU3</accession>
<proteinExistence type="predicted"/>
<evidence type="ECO:0000256" key="3">
    <source>
        <dbReference type="SAM" id="MobiDB-lite"/>
    </source>
</evidence>
<name>A0AAV7GKU3_DENCH</name>
<dbReference type="Proteomes" id="UP000775213">
    <property type="component" value="Unassembled WGS sequence"/>
</dbReference>
<comment type="caution">
    <text evidence="5">The sequence shown here is derived from an EMBL/GenBank/DDBJ whole genome shotgun (WGS) entry which is preliminary data.</text>
</comment>
<protein>
    <recommendedName>
        <fullName evidence="4">SH2 domain-containing protein</fullName>
    </recommendedName>
</protein>
<dbReference type="InterPro" id="IPR000980">
    <property type="entry name" value="SH2"/>
</dbReference>
<evidence type="ECO:0000313" key="6">
    <source>
        <dbReference type="Proteomes" id="UP000775213"/>
    </source>
</evidence>
<dbReference type="InterPro" id="IPR036860">
    <property type="entry name" value="SH2_dom_sf"/>
</dbReference>
<dbReference type="InterPro" id="IPR001217">
    <property type="entry name" value="STAT"/>
</dbReference>
<dbReference type="FunFam" id="3.30.505.10:FF:000086">
    <property type="entry name" value="SH2 domain protein B"/>
    <property type="match status" value="1"/>
</dbReference>